<evidence type="ECO:0000256" key="4">
    <source>
        <dbReference type="ARBA" id="ARBA00022692"/>
    </source>
</evidence>
<dbReference type="Pfam" id="PF02487">
    <property type="entry name" value="CLN3"/>
    <property type="match status" value="2"/>
</dbReference>
<gene>
    <name evidence="8" type="ORF">PTSG_03402</name>
</gene>
<feature type="transmembrane region" description="Helical" evidence="7">
    <location>
        <begin position="183"/>
        <end position="201"/>
    </location>
</feature>
<evidence type="ECO:0000256" key="7">
    <source>
        <dbReference type="RuleBase" id="RU361113"/>
    </source>
</evidence>
<keyword evidence="9" id="KW-1185">Reference proteome</keyword>
<keyword evidence="3" id="KW-0813">Transport</keyword>
<feature type="transmembrane region" description="Helical" evidence="7">
    <location>
        <begin position="134"/>
        <end position="151"/>
    </location>
</feature>
<evidence type="ECO:0000256" key="2">
    <source>
        <dbReference type="ARBA" id="ARBA00007467"/>
    </source>
</evidence>
<dbReference type="GO" id="GO:0005773">
    <property type="term" value="C:vacuole"/>
    <property type="evidence" value="ECO:0007669"/>
    <property type="project" value="UniProtKB-ARBA"/>
</dbReference>
<dbReference type="Gene3D" id="1.20.1250.20">
    <property type="entry name" value="MFS general substrate transporter like domains"/>
    <property type="match status" value="1"/>
</dbReference>
<feature type="transmembrane region" description="Helical" evidence="7">
    <location>
        <begin position="102"/>
        <end position="122"/>
    </location>
</feature>
<feature type="transmembrane region" description="Helical" evidence="7">
    <location>
        <begin position="240"/>
        <end position="263"/>
    </location>
</feature>
<feature type="transmembrane region" description="Helical" evidence="7">
    <location>
        <begin position="45"/>
        <end position="65"/>
    </location>
</feature>
<dbReference type="EMBL" id="GL832961">
    <property type="protein sequence ID" value="EGD82751.1"/>
    <property type="molecule type" value="Genomic_DNA"/>
</dbReference>
<keyword evidence="4 7" id="KW-0812">Transmembrane</keyword>
<dbReference type="eggNOG" id="KOG3880">
    <property type="taxonomic scope" value="Eukaryota"/>
</dbReference>
<name>F2U535_SALR5</name>
<dbReference type="GeneID" id="16076574"/>
<comment type="subcellular location">
    <subcellularLocation>
        <location evidence="1">Endomembrane system</location>
        <topology evidence="1">Multi-pass membrane protein</topology>
    </subcellularLocation>
</comment>
<evidence type="ECO:0000256" key="5">
    <source>
        <dbReference type="ARBA" id="ARBA00022989"/>
    </source>
</evidence>
<dbReference type="InterPro" id="IPR018460">
    <property type="entry name" value="Battenin_disease_Cln3_subgr"/>
</dbReference>
<dbReference type="STRING" id="946362.F2U535"/>
<dbReference type="RefSeq" id="XP_004995987.1">
    <property type="nucleotide sequence ID" value="XM_004995930.1"/>
</dbReference>
<proteinExistence type="inferred from homology"/>
<comment type="similarity">
    <text evidence="2 7">Belongs to the battenin family.</text>
</comment>
<feature type="transmembrane region" description="Helical" evidence="7">
    <location>
        <begin position="270"/>
        <end position="293"/>
    </location>
</feature>
<dbReference type="PANTHER" id="PTHR10981">
    <property type="entry name" value="BATTENIN"/>
    <property type="match status" value="1"/>
</dbReference>
<dbReference type="InParanoid" id="F2U535"/>
<dbReference type="OMA" id="WLCNWQV"/>
<dbReference type="FunCoup" id="F2U535">
    <property type="interactions" value="388"/>
</dbReference>
<organism evidence="9">
    <name type="scientific">Salpingoeca rosetta (strain ATCC 50818 / BSB-021)</name>
    <dbReference type="NCBI Taxonomy" id="946362"/>
    <lineage>
        <taxon>Eukaryota</taxon>
        <taxon>Choanoflagellata</taxon>
        <taxon>Craspedida</taxon>
        <taxon>Salpingoecidae</taxon>
        <taxon>Salpingoeca</taxon>
    </lineage>
</organism>
<reference evidence="8" key="1">
    <citation type="submission" date="2009-08" db="EMBL/GenBank/DDBJ databases">
        <title>Annotation of Salpingoeca rosetta.</title>
        <authorList>
            <consortium name="The Broad Institute Genome Sequencing Platform"/>
            <person name="Russ C."/>
            <person name="Cuomo C."/>
            <person name="Burger G."/>
            <person name="Gray M.W."/>
            <person name="Holland P.W.H."/>
            <person name="King N."/>
            <person name="Lang F.B.F."/>
            <person name="Roger A.J."/>
            <person name="Ruiz-Trillo I."/>
            <person name="Young S.K."/>
            <person name="Zeng Q."/>
            <person name="Gargeya S."/>
            <person name="Alvarado L."/>
            <person name="Berlin A."/>
            <person name="Chapman S.B."/>
            <person name="Chen Z."/>
            <person name="Freedman E."/>
            <person name="Gellesch M."/>
            <person name="Goldberg J."/>
            <person name="Griggs A."/>
            <person name="Gujja S."/>
            <person name="Heilman E."/>
            <person name="Heiman D."/>
            <person name="Howarth C."/>
            <person name="Mehta T."/>
            <person name="Neiman D."/>
            <person name="Pearson M."/>
            <person name="Roberts A."/>
            <person name="Saif S."/>
            <person name="Shea T."/>
            <person name="Shenoy N."/>
            <person name="Sisk P."/>
            <person name="Stolte C."/>
            <person name="Sykes S."/>
            <person name="White J."/>
            <person name="Yandava C."/>
            <person name="Haas B."/>
            <person name="Nusbaum C."/>
            <person name="Birren B."/>
        </authorList>
    </citation>
    <scope>NUCLEOTIDE SEQUENCE [LARGE SCALE GENOMIC DNA]</scope>
    <source>
        <strain evidence="8">ATCC 50818</strain>
    </source>
</reference>
<evidence type="ECO:0000256" key="3">
    <source>
        <dbReference type="ARBA" id="ARBA00022448"/>
    </source>
</evidence>
<feature type="transmembrane region" description="Helical" evidence="7">
    <location>
        <begin position="16"/>
        <end position="33"/>
    </location>
</feature>
<dbReference type="PRINTS" id="PR01315">
    <property type="entry name" value="BATTENIN"/>
</dbReference>
<dbReference type="GO" id="GO:0016020">
    <property type="term" value="C:membrane"/>
    <property type="evidence" value="ECO:0007669"/>
    <property type="project" value="UniProtKB-UniRule"/>
</dbReference>
<evidence type="ECO:0008006" key="10">
    <source>
        <dbReference type="Google" id="ProtNLM"/>
    </source>
</evidence>
<dbReference type="GO" id="GO:0051453">
    <property type="term" value="P:regulation of intracellular pH"/>
    <property type="evidence" value="ECO:0007669"/>
    <property type="project" value="TreeGrafter"/>
</dbReference>
<dbReference type="AlphaFoldDB" id="F2U535"/>
<dbReference type="KEGG" id="sre:PTSG_03402"/>
<dbReference type="OrthoDB" id="5965864at2759"/>
<dbReference type="InterPro" id="IPR003492">
    <property type="entry name" value="Battenin_disease_Cln3"/>
</dbReference>
<dbReference type="PANTHER" id="PTHR10981:SF0">
    <property type="entry name" value="BATTENIN"/>
    <property type="match status" value="1"/>
</dbReference>
<evidence type="ECO:0000256" key="6">
    <source>
        <dbReference type="ARBA" id="ARBA00023136"/>
    </source>
</evidence>
<protein>
    <recommendedName>
        <fullName evidence="10">Battenin</fullName>
    </recommendedName>
</protein>
<keyword evidence="6 7" id="KW-0472">Membrane</keyword>
<evidence type="ECO:0000313" key="8">
    <source>
        <dbReference type="EMBL" id="EGD82751.1"/>
    </source>
</evidence>
<accession>F2U535</accession>
<sequence length="343" mass="37248">MLSGAHDILKKLDPNLGTGAVLLADILPTLLIKSTGPMFLFRFSYSVRIVTCIIAALVSFLLVAFSTTVAMALAGVVFASISAGLGEITFLSMTACYHKSVISAWSSGTGGAGVVGALAYLGLTEVVSPSQAQLVMTCIPALMAISYFAMLTHRPKSLIGPAGATPTGDPYTFKQKLAMTKRLVVPFMLPLFVVYWSEYMINQGIFENMLWPHQHISTDAQYRLYQLLYQIGVFLSRSSLAIFALSSVWIPAVVQMANFAVLFVEARVHFFPGIWLTCIWIIFEGLLGGLVYVNAFALISKRTKPEHREFSMSIASVADSCGIALAGACSLAINAYLRHHQRT</sequence>
<dbReference type="SUPFAM" id="SSF103473">
    <property type="entry name" value="MFS general substrate transporter"/>
    <property type="match status" value="1"/>
</dbReference>
<dbReference type="PIRSF" id="PIRSF015974">
    <property type="entry name" value="CLN3_BTN1"/>
    <property type="match status" value="1"/>
</dbReference>
<evidence type="ECO:0000313" key="9">
    <source>
        <dbReference type="Proteomes" id="UP000007799"/>
    </source>
</evidence>
<dbReference type="GO" id="GO:0012505">
    <property type="term" value="C:endomembrane system"/>
    <property type="evidence" value="ECO:0007669"/>
    <property type="project" value="UniProtKB-SubCell"/>
</dbReference>
<evidence type="ECO:0000256" key="1">
    <source>
        <dbReference type="ARBA" id="ARBA00004127"/>
    </source>
</evidence>
<feature type="transmembrane region" description="Helical" evidence="7">
    <location>
        <begin position="71"/>
        <end position="90"/>
    </location>
</feature>
<dbReference type="Proteomes" id="UP000007799">
    <property type="component" value="Unassembled WGS sequence"/>
</dbReference>
<keyword evidence="5 7" id="KW-1133">Transmembrane helix</keyword>
<dbReference type="InterPro" id="IPR036259">
    <property type="entry name" value="MFS_trans_sf"/>
</dbReference>
<feature type="transmembrane region" description="Helical" evidence="7">
    <location>
        <begin position="313"/>
        <end position="337"/>
    </location>
</feature>